<keyword evidence="1" id="KW-1133">Transmembrane helix</keyword>
<proteinExistence type="predicted"/>
<keyword evidence="1" id="KW-0812">Transmembrane</keyword>
<dbReference type="RefSeq" id="WP_231995608.1">
    <property type="nucleotide sequence ID" value="NZ_FNRS01000001.1"/>
</dbReference>
<dbReference type="Proteomes" id="UP000183155">
    <property type="component" value="Unassembled WGS sequence"/>
</dbReference>
<dbReference type="InterPro" id="IPR032637">
    <property type="entry name" value="Phage_holin-like"/>
</dbReference>
<comment type="caution">
    <text evidence="2">The sequence shown here is derived from an EMBL/GenBank/DDBJ whole genome shotgun (WGS) entry which is preliminary data.</text>
</comment>
<dbReference type="EMBL" id="FNRS01000001">
    <property type="protein sequence ID" value="SEC99978.1"/>
    <property type="molecule type" value="Genomic_DNA"/>
</dbReference>
<keyword evidence="3" id="KW-1185">Reference proteome</keyword>
<evidence type="ECO:0000313" key="3">
    <source>
        <dbReference type="Proteomes" id="UP000183155"/>
    </source>
</evidence>
<sequence length="130" mass="14302">MPLFTAMTALTHDMNNQLMHFVQNSFPDSGLFVLLAMIDPEAALGAVLGGWVVTRSRRILKRWQHMASFALSACVGYLFTPAAAPHLPGLPVSVTAFICALVALPISIKVMTWVNTADIADILRRLRWPK</sequence>
<reference evidence="2 3" key="1">
    <citation type="submission" date="2016-10" db="EMBL/GenBank/DDBJ databases">
        <authorList>
            <person name="Varghese N."/>
            <person name="Submissions S."/>
        </authorList>
    </citation>
    <scope>NUCLEOTIDE SEQUENCE [LARGE SCALE GENOMIC DNA]</scope>
    <source>
        <strain evidence="2 3">BS3652</strain>
    </source>
</reference>
<feature type="transmembrane region" description="Helical" evidence="1">
    <location>
        <begin position="31"/>
        <end position="54"/>
    </location>
</feature>
<feature type="transmembrane region" description="Helical" evidence="1">
    <location>
        <begin position="66"/>
        <end position="84"/>
    </location>
</feature>
<gene>
    <name evidence="2" type="ORF">SAMN04490203_3572</name>
</gene>
<accession>A0A1H4X4Y2</accession>
<evidence type="ECO:0000256" key="1">
    <source>
        <dbReference type="SAM" id="Phobius"/>
    </source>
</evidence>
<protein>
    <submittedName>
        <fullName evidence="2">Phage holin</fullName>
    </submittedName>
</protein>
<keyword evidence="1" id="KW-0472">Membrane</keyword>
<feature type="transmembrane region" description="Helical" evidence="1">
    <location>
        <begin position="90"/>
        <end position="108"/>
    </location>
</feature>
<name>A0A1H4X4Y2_PSETA</name>
<dbReference type="Pfam" id="PF16931">
    <property type="entry name" value="Phage_holin_8"/>
    <property type="match status" value="1"/>
</dbReference>
<evidence type="ECO:0000313" key="2">
    <source>
        <dbReference type="EMBL" id="SEC99978.1"/>
    </source>
</evidence>
<organism evidence="2 3">
    <name type="scientific">Pseudomonas taetrolens</name>
    <dbReference type="NCBI Taxonomy" id="47884"/>
    <lineage>
        <taxon>Bacteria</taxon>
        <taxon>Pseudomonadati</taxon>
        <taxon>Pseudomonadota</taxon>
        <taxon>Gammaproteobacteria</taxon>
        <taxon>Pseudomonadales</taxon>
        <taxon>Pseudomonadaceae</taxon>
        <taxon>Pseudomonas</taxon>
    </lineage>
</organism>